<dbReference type="InterPro" id="IPR011545">
    <property type="entry name" value="DEAD/DEAH_box_helicase_dom"/>
</dbReference>
<dbReference type="SMART" id="SM00491">
    <property type="entry name" value="HELICc2"/>
    <property type="match status" value="1"/>
</dbReference>
<keyword evidence="6 8" id="KW-0067">ATP-binding</keyword>
<keyword evidence="12" id="KW-0347">Helicase</keyword>
<dbReference type="EMBL" id="JBJHQH010000014">
    <property type="protein sequence ID" value="MFK9093432.1"/>
    <property type="molecule type" value="Genomic_DNA"/>
</dbReference>
<dbReference type="HAMAP" id="MF_02206">
    <property type="entry name" value="DinG_exonucl"/>
    <property type="match status" value="1"/>
</dbReference>
<dbReference type="InterPro" id="IPR014013">
    <property type="entry name" value="Helic_SF1/SF2_ATP-bd_DinG/Rad3"/>
</dbReference>
<dbReference type="Pfam" id="PF13307">
    <property type="entry name" value="Helicase_C_2"/>
    <property type="match status" value="1"/>
</dbReference>
<keyword evidence="5 8" id="KW-0269">Exonuclease</keyword>
<gene>
    <name evidence="8 9 12" type="primary">dinG</name>
    <name evidence="12" type="ORF">ACJEBI_18350</name>
</gene>
<organism evidence="12 13">
    <name type="scientific">Bacillus salipaludis</name>
    <dbReference type="NCBI Taxonomy" id="2547811"/>
    <lineage>
        <taxon>Bacteria</taxon>
        <taxon>Bacillati</taxon>
        <taxon>Bacillota</taxon>
        <taxon>Bacilli</taxon>
        <taxon>Bacillales</taxon>
        <taxon>Bacillaceae</taxon>
        <taxon>Bacillus</taxon>
    </lineage>
</organism>
<dbReference type="Pfam" id="PF00929">
    <property type="entry name" value="RNase_T"/>
    <property type="match status" value="1"/>
</dbReference>
<dbReference type="SMART" id="SM00479">
    <property type="entry name" value="EXOIII"/>
    <property type="match status" value="1"/>
</dbReference>
<dbReference type="InterPro" id="IPR045028">
    <property type="entry name" value="DinG/Rad3-like"/>
</dbReference>
<comment type="caution">
    <text evidence="12">The sequence shown here is derived from an EMBL/GenBank/DDBJ whole genome shotgun (WGS) entry which is preliminary data.</text>
</comment>
<comment type="catalytic activity">
    <reaction evidence="7">
        <text>ATP + H2O = ADP + phosphate + H(+)</text>
        <dbReference type="Rhea" id="RHEA:13065"/>
        <dbReference type="ChEBI" id="CHEBI:15377"/>
        <dbReference type="ChEBI" id="CHEBI:15378"/>
        <dbReference type="ChEBI" id="CHEBI:30616"/>
        <dbReference type="ChEBI" id="CHEBI:43474"/>
        <dbReference type="ChEBI" id="CHEBI:456216"/>
        <dbReference type="EC" id="5.6.2.3"/>
    </reaction>
</comment>
<dbReference type="NCBIfam" id="TIGR00573">
    <property type="entry name" value="dnaq"/>
    <property type="match status" value="1"/>
</dbReference>
<evidence type="ECO:0000256" key="7">
    <source>
        <dbReference type="ARBA" id="ARBA00048954"/>
    </source>
</evidence>
<dbReference type="CDD" id="cd06127">
    <property type="entry name" value="DEDDh"/>
    <property type="match status" value="1"/>
</dbReference>
<dbReference type="InterPro" id="IPR014001">
    <property type="entry name" value="Helicase_ATP-bd"/>
</dbReference>
<evidence type="ECO:0000256" key="9">
    <source>
        <dbReference type="RuleBase" id="RU364106"/>
    </source>
</evidence>
<feature type="domain" description="Helicase ATP-binding" evidence="11">
    <location>
        <begin position="249"/>
        <end position="529"/>
    </location>
</feature>
<evidence type="ECO:0000256" key="1">
    <source>
        <dbReference type="ARBA" id="ARBA00001966"/>
    </source>
</evidence>
<sequence>MLNKFVVIDLETTGNIPKKGDKIIQFAAVVIENGHITEKFSSLTNPQKTIPAFIEELTGINDDMVKDAPLFTEIAEKVISLLDGAYFVAHNVLFDLSFLQEELIQAGCEGFFGPVLDTVEMARILYPTADGYKLSELAEKENLNHYRPHQADSDAHVTAELFLIMLKRLSTLPQITIDQLTQLAGGLKSDLQQLIDEIVETSSERQEEIPRSIEIFKDIALKKSFEEEELEAVDKDVQYPSSEEEKIEVIKHGFQFFEKRSGQFLMMDSVYESFQNQRHTLIEAGTGIGKSLGYLLPIAYFSKQHKLPIIVSTHTIQLQEQILKKEIPLLAKILPFKISTVLLKGRNHYLSLEKFHRTLMDENDNYDTTLTKMQILVWLTETETGDKDELNLSSGGLIYWNKIKDEPTVFAPNQGWQEKDFYLKAKSNAQAADIIITNHSLLLSDLKGEGSILPEADYVVIDEGHHLEKTAGQFFGYSLDYLSSRLLIGQFGLYEQKQLFYELEGLLSSIPLQGNKLMHAFELNQMVMDLNYEMDEFFKLIALFAKTKLTNIKGFNRIKVRFSHTDSGKEIKALIHSAERFAFLLKDLYSAIIDRLEWIKKEKQSLMSKEENKIEEIFTFVNELGELRNTVISCFIKESKDVKWIEMDTRSPQNITTFIAQPAFVADQLKEKFFHSKKAVVLTSATLSINKSFDYIMKELGLDPVSTDQMTISSPFQYKDQVQLFIPEDLPEINTVTLDDYVIAITEHIITIAEATKGRMLILFTAYDMLKKTYELIKESGFLNEYVLIAQGITSGSRTRLTRNFQRYDKAILLGTSSFWEGVDIPGEDLSCLVIVRLPFSPPDEPLTEAKCQLIVRQGGNAFNEYSLPEAILRFKQGFGRLIRTEKDRGIMFVFDRRIVTTKYGKSFLKSIPAIPIKKGTMDELVEFIHTWL</sequence>
<dbReference type="GO" id="GO:0016787">
    <property type="term" value="F:hydrolase activity"/>
    <property type="evidence" value="ECO:0007669"/>
    <property type="project" value="UniProtKB-KW"/>
</dbReference>
<dbReference type="InterPro" id="IPR006054">
    <property type="entry name" value="DnaQ"/>
</dbReference>
<accession>A0ABW8RLK0</accession>
<dbReference type="Proteomes" id="UP001623041">
    <property type="component" value="Unassembled WGS sequence"/>
</dbReference>
<dbReference type="PROSITE" id="PS51192">
    <property type="entry name" value="HELICASE_ATP_BIND_1"/>
    <property type="match status" value="1"/>
</dbReference>
<dbReference type="NCBIfam" id="TIGR01407">
    <property type="entry name" value="dinG_rel"/>
    <property type="match status" value="1"/>
</dbReference>
<keyword evidence="4 8" id="KW-0378">Hydrolase</keyword>
<evidence type="ECO:0000259" key="11">
    <source>
        <dbReference type="PROSITE" id="PS51193"/>
    </source>
</evidence>
<evidence type="ECO:0000256" key="5">
    <source>
        <dbReference type="ARBA" id="ARBA00022839"/>
    </source>
</evidence>
<dbReference type="InterPro" id="IPR027417">
    <property type="entry name" value="P-loop_NTPase"/>
</dbReference>
<dbReference type="InterPro" id="IPR006555">
    <property type="entry name" value="ATP-dep_Helicase_C"/>
</dbReference>
<dbReference type="Pfam" id="PF00270">
    <property type="entry name" value="DEAD"/>
    <property type="match status" value="1"/>
</dbReference>
<dbReference type="InterPro" id="IPR006310">
    <property type="entry name" value="DinG"/>
</dbReference>
<comment type="cofactor">
    <cofactor evidence="1">
        <name>[4Fe-4S] cluster</name>
        <dbReference type="ChEBI" id="CHEBI:49883"/>
    </cofactor>
</comment>
<dbReference type="SUPFAM" id="SSF53098">
    <property type="entry name" value="Ribonuclease H-like"/>
    <property type="match status" value="1"/>
</dbReference>
<feature type="domain" description="Helicase ATP-binding" evidence="10">
    <location>
        <begin position="271"/>
        <end position="530"/>
    </location>
</feature>
<dbReference type="InterPro" id="IPR036397">
    <property type="entry name" value="RNaseH_sf"/>
</dbReference>
<dbReference type="InterPro" id="IPR013520">
    <property type="entry name" value="Ribonucl_H"/>
</dbReference>
<dbReference type="EC" id="3.1.-.-" evidence="8 9"/>
<dbReference type="PROSITE" id="PS51193">
    <property type="entry name" value="HELICASE_ATP_BIND_2"/>
    <property type="match status" value="1"/>
</dbReference>
<reference evidence="12 13" key="1">
    <citation type="submission" date="2024-11" db="EMBL/GenBank/DDBJ databases">
        <authorList>
            <person name="Lucas J.A."/>
        </authorList>
    </citation>
    <scope>NUCLEOTIDE SEQUENCE [LARGE SCALE GENOMIC DNA]</scope>
    <source>
        <strain evidence="12 13">Z 5.4</strain>
    </source>
</reference>
<proteinExistence type="inferred from homology"/>
<name>A0ABW8RLK0_9BACI</name>
<dbReference type="NCBIfam" id="NF005981">
    <property type="entry name" value="PRK08074.1"/>
    <property type="match status" value="1"/>
</dbReference>
<feature type="binding site" evidence="8">
    <location>
        <begin position="284"/>
        <end position="291"/>
    </location>
    <ligand>
        <name>ATP</name>
        <dbReference type="ChEBI" id="CHEBI:30616"/>
    </ligand>
</feature>
<comment type="similarity">
    <text evidence="8 9">Belongs to the helicase family. DinG subfamily. Type 2 sub-subfamily.</text>
</comment>
<keyword evidence="2 8" id="KW-0540">Nuclease</keyword>
<evidence type="ECO:0000256" key="4">
    <source>
        <dbReference type="ARBA" id="ARBA00022801"/>
    </source>
</evidence>
<evidence type="ECO:0000256" key="2">
    <source>
        <dbReference type="ARBA" id="ARBA00022722"/>
    </source>
</evidence>
<dbReference type="PANTHER" id="PTHR11472:SF34">
    <property type="entry name" value="REGULATOR OF TELOMERE ELONGATION HELICASE 1"/>
    <property type="match status" value="1"/>
</dbReference>
<keyword evidence="3 8" id="KW-0547">Nucleotide-binding</keyword>
<keyword evidence="13" id="KW-1185">Reference proteome</keyword>
<comment type="function">
    <text evidence="8 9">3'-5' exonuclease.</text>
</comment>
<protein>
    <recommendedName>
        <fullName evidence="8 9">3'-5' exonuclease DinG</fullName>
        <ecNumber evidence="8 9">3.1.-.-</ecNumber>
    </recommendedName>
</protein>
<dbReference type="PANTHER" id="PTHR11472">
    <property type="entry name" value="DNA REPAIR DEAD HELICASE RAD3/XP-D SUBFAMILY MEMBER"/>
    <property type="match status" value="1"/>
</dbReference>
<dbReference type="Gene3D" id="3.40.50.300">
    <property type="entry name" value="P-loop containing nucleotide triphosphate hydrolases"/>
    <property type="match status" value="2"/>
</dbReference>
<dbReference type="Gene3D" id="3.30.420.10">
    <property type="entry name" value="Ribonuclease H-like superfamily/Ribonuclease H"/>
    <property type="match status" value="1"/>
</dbReference>
<dbReference type="GO" id="GO:0003678">
    <property type="term" value="F:DNA helicase activity"/>
    <property type="evidence" value="ECO:0007669"/>
    <property type="project" value="UniProtKB-EC"/>
</dbReference>
<evidence type="ECO:0000313" key="12">
    <source>
        <dbReference type="EMBL" id="MFK9093432.1"/>
    </source>
</evidence>
<evidence type="ECO:0000256" key="6">
    <source>
        <dbReference type="ARBA" id="ARBA00022840"/>
    </source>
</evidence>
<comment type="caution">
    <text evidence="8">Lacks conserved residue(s) required for the propagation of feature annotation.</text>
</comment>
<evidence type="ECO:0000256" key="8">
    <source>
        <dbReference type="HAMAP-Rule" id="MF_02206"/>
    </source>
</evidence>
<dbReference type="InterPro" id="IPR012337">
    <property type="entry name" value="RNaseH-like_sf"/>
</dbReference>
<dbReference type="SUPFAM" id="SSF52540">
    <property type="entry name" value="P-loop containing nucleoside triphosphate hydrolases"/>
    <property type="match status" value="1"/>
</dbReference>
<evidence type="ECO:0000313" key="13">
    <source>
        <dbReference type="Proteomes" id="UP001623041"/>
    </source>
</evidence>
<dbReference type="RefSeq" id="WP_406581949.1">
    <property type="nucleotide sequence ID" value="NZ_JBJHQH010000014.1"/>
</dbReference>
<evidence type="ECO:0000259" key="10">
    <source>
        <dbReference type="PROSITE" id="PS51192"/>
    </source>
</evidence>
<evidence type="ECO:0000256" key="3">
    <source>
        <dbReference type="ARBA" id="ARBA00022741"/>
    </source>
</evidence>